<gene>
    <name evidence="10" type="ORF">E4O86_05570</name>
</gene>
<evidence type="ECO:0000313" key="11">
    <source>
        <dbReference type="Proteomes" id="UP000773614"/>
    </source>
</evidence>
<evidence type="ECO:0000259" key="8">
    <source>
        <dbReference type="PROSITE" id="PS50975"/>
    </source>
</evidence>
<evidence type="ECO:0000256" key="1">
    <source>
        <dbReference type="ARBA" id="ARBA00001953"/>
    </source>
</evidence>
<comment type="cofactor">
    <cofactor evidence="1">
        <name>biotin</name>
        <dbReference type="ChEBI" id="CHEBI:57586"/>
    </cofactor>
</comment>
<dbReference type="SUPFAM" id="SSF51230">
    <property type="entry name" value="Single hybrid motif"/>
    <property type="match status" value="1"/>
</dbReference>
<dbReference type="EMBL" id="SPKJ01000011">
    <property type="protein sequence ID" value="MYZ47178.1"/>
    <property type="molecule type" value="Genomic_DNA"/>
</dbReference>
<comment type="caution">
    <text evidence="10">The sequence shown here is derived from an EMBL/GenBank/DDBJ whole genome shotgun (WGS) entry which is preliminary data.</text>
</comment>
<evidence type="ECO:0000313" key="10">
    <source>
        <dbReference type="EMBL" id="MYZ47178.1"/>
    </source>
</evidence>
<keyword evidence="3 6" id="KW-0547">Nucleotide-binding</keyword>
<dbReference type="PROSITE" id="PS50975">
    <property type="entry name" value="ATP_GRASP"/>
    <property type="match status" value="1"/>
</dbReference>
<dbReference type="InterPro" id="IPR011053">
    <property type="entry name" value="Single_hybrid_motif"/>
</dbReference>
<dbReference type="InterPro" id="IPR005481">
    <property type="entry name" value="BC-like_N"/>
</dbReference>
<dbReference type="InterPro" id="IPR016185">
    <property type="entry name" value="PreATP-grasp_dom_sf"/>
</dbReference>
<dbReference type="OrthoDB" id="9763189at2"/>
<organism evidence="10 11">
    <name type="scientific">Propylenella binzhouense</name>
    <dbReference type="NCBI Taxonomy" id="2555902"/>
    <lineage>
        <taxon>Bacteria</taxon>
        <taxon>Pseudomonadati</taxon>
        <taxon>Pseudomonadota</taxon>
        <taxon>Alphaproteobacteria</taxon>
        <taxon>Hyphomicrobiales</taxon>
        <taxon>Propylenellaceae</taxon>
        <taxon>Propylenella</taxon>
    </lineage>
</organism>
<sequence length="662" mass="69911">MVSSLLVANRGEIARRIVRTARRMGLRTVAVFTEADRSWPHWREADEAVLLGAGPAAESYLSIERILEAARGAGADAIHPGYGFLAENAAFAEACRASGILFIGPPAPAIRAMGSKSEAKRLMVQAGVPVVPGYHGERQEPGFLRQKAYEIGCPLLVKAVAGGGGRGMRRVDRAVDFDAALESARREALAAFGDDRVLLERYVRDPRHVEVQVLADSHGATIHLGDRDCSLQRRHQKIVEEAPAPGLAEAVRSAMGRAAVAAAEAVGYQGAGTVEFVVGKEAETREGGFFFLEMNTRLQVEHPVTEMVTGLDLVEWQIRIASGERLPLRQEDVELAGHAVETRVYAEDPKAGFRPSTGTVQVADYPAGEGVRVDAGAEAGSVVGPFYDSMLAKVVAHGRDRAEALDRLRSAVAQTRIAGPKTNLAFLGAILAEPEFAKGGIDTGFLDRALPDLRIPDLPPAAAAGAIEAHLAAAAAESARGMAGPWARTDGFELGGYERRQTLVFDLEGVQTVAEVVWRGGAPAVASLGGEAPPPDAAPVDIVWAGSRAFLLAAGAQLAVAFPDPLDRSPDEEREDGSVYVPMHGRIVQVSVAEGDRVEKGDPLVTVEAMKMEHVLAASAAGSVEALHVRLGEQVEEGRLAVRIGPAGPAASPERAEPVNGG</sequence>
<dbReference type="InterPro" id="IPR011054">
    <property type="entry name" value="Rudment_hybrid_motif"/>
</dbReference>
<dbReference type="InterPro" id="IPR001882">
    <property type="entry name" value="Biotin_BS"/>
</dbReference>
<accession>A0A964WSP1</accession>
<dbReference type="FunFam" id="3.30.470.20:FF:000028">
    <property type="entry name" value="Methylcrotonoyl-CoA carboxylase subunit alpha, mitochondrial"/>
    <property type="match status" value="1"/>
</dbReference>
<dbReference type="InterPro" id="IPR050856">
    <property type="entry name" value="Biotin_carboxylase_complex"/>
</dbReference>
<dbReference type="PANTHER" id="PTHR18866">
    <property type="entry name" value="CARBOXYLASE:PYRUVATE/ACETYL-COA/PROPIONYL-COA CARBOXYLASE"/>
    <property type="match status" value="1"/>
</dbReference>
<dbReference type="Gene3D" id="3.30.470.20">
    <property type="entry name" value="ATP-grasp fold, B domain"/>
    <property type="match status" value="1"/>
</dbReference>
<evidence type="ECO:0000259" key="7">
    <source>
        <dbReference type="PROSITE" id="PS50968"/>
    </source>
</evidence>
<dbReference type="InterPro" id="IPR000089">
    <property type="entry name" value="Biotin_lipoyl"/>
</dbReference>
<dbReference type="SUPFAM" id="SSF56059">
    <property type="entry name" value="Glutathione synthetase ATP-binding domain-like"/>
    <property type="match status" value="1"/>
</dbReference>
<dbReference type="SMART" id="SM00878">
    <property type="entry name" value="Biotin_carb_C"/>
    <property type="match status" value="1"/>
</dbReference>
<dbReference type="AlphaFoldDB" id="A0A964WSP1"/>
<keyword evidence="4 6" id="KW-0067">ATP-binding</keyword>
<dbReference type="Pfam" id="PF00364">
    <property type="entry name" value="Biotin_lipoyl"/>
    <property type="match status" value="1"/>
</dbReference>
<dbReference type="FunFam" id="2.40.50.100:FF:000003">
    <property type="entry name" value="Acetyl-CoA carboxylase biotin carboxyl carrier protein"/>
    <property type="match status" value="1"/>
</dbReference>
<evidence type="ECO:0000256" key="2">
    <source>
        <dbReference type="ARBA" id="ARBA00022598"/>
    </source>
</evidence>
<evidence type="ECO:0000256" key="3">
    <source>
        <dbReference type="ARBA" id="ARBA00022741"/>
    </source>
</evidence>
<name>A0A964WSP1_9HYPH</name>
<dbReference type="SUPFAM" id="SSF52440">
    <property type="entry name" value="PreATP-grasp domain"/>
    <property type="match status" value="1"/>
</dbReference>
<evidence type="ECO:0000256" key="4">
    <source>
        <dbReference type="ARBA" id="ARBA00022840"/>
    </source>
</evidence>
<protein>
    <submittedName>
        <fullName evidence="10">Biotin/lipoyl-binding protein</fullName>
    </submittedName>
</protein>
<dbReference type="CDD" id="cd06850">
    <property type="entry name" value="biotinyl_domain"/>
    <property type="match status" value="1"/>
</dbReference>
<dbReference type="PROSITE" id="PS50979">
    <property type="entry name" value="BC"/>
    <property type="match status" value="1"/>
</dbReference>
<proteinExistence type="predicted"/>
<feature type="domain" description="ATP-grasp" evidence="8">
    <location>
        <begin position="120"/>
        <end position="322"/>
    </location>
</feature>
<dbReference type="PROSITE" id="PS50968">
    <property type="entry name" value="BIOTINYL_LIPOYL"/>
    <property type="match status" value="1"/>
</dbReference>
<keyword evidence="11" id="KW-1185">Reference proteome</keyword>
<feature type="domain" description="Biotin carboxylation" evidence="9">
    <location>
        <begin position="1"/>
        <end position="451"/>
    </location>
</feature>
<keyword evidence="2" id="KW-0436">Ligase</keyword>
<dbReference type="GO" id="GO:0016874">
    <property type="term" value="F:ligase activity"/>
    <property type="evidence" value="ECO:0007669"/>
    <property type="project" value="UniProtKB-KW"/>
</dbReference>
<dbReference type="Pfam" id="PF02785">
    <property type="entry name" value="Biotin_carb_C"/>
    <property type="match status" value="1"/>
</dbReference>
<dbReference type="Pfam" id="PF02786">
    <property type="entry name" value="CPSase_L_D2"/>
    <property type="match status" value="1"/>
</dbReference>
<dbReference type="PANTHER" id="PTHR18866:SF33">
    <property type="entry name" value="METHYLCROTONOYL-COA CARBOXYLASE SUBUNIT ALPHA, MITOCHONDRIAL-RELATED"/>
    <property type="match status" value="1"/>
</dbReference>
<reference evidence="10" key="1">
    <citation type="submission" date="2019-03" db="EMBL/GenBank/DDBJ databases">
        <title>Afifella sp. nov., isolated from activated sludge.</title>
        <authorList>
            <person name="Li Q."/>
            <person name="Liu Y."/>
        </authorList>
    </citation>
    <scope>NUCLEOTIDE SEQUENCE</scope>
    <source>
        <strain evidence="10">L72</strain>
    </source>
</reference>
<feature type="domain" description="Lipoyl-binding" evidence="7">
    <location>
        <begin position="576"/>
        <end position="645"/>
    </location>
</feature>
<dbReference type="InterPro" id="IPR005479">
    <property type="entry name" value="CPAse_ATP-bd"/>
</dbReference>
<evidence type="ECO:0000256" key="5">
    <source>
        <dbReference type="ARBA" id="ARBA00023267"/>
    </source>
</evidence>
<dbReference type="Proteomes" id="UP000773614">
    <property type="component" value="Unassembled WGS sequence"/>
</dbReference>
<dbReference type="RefSeq" id="WP_161139530.1">
    <property type="nucleotide sequence ID" value="NZ_SPKJ01000011.1"/>
</dbReference>
<evidence type="ECO:0000259" key="9">
    <source>
        <dbReference type="PROSITE" id="PS50979"/>
    </source>
</evidence>
<dbReference type="InterPro" id="IPR005482">
    <property type="entry name" value="Biotin_COase_C"/>
</dbReference>
<keyword evidence="5" id="KW-0092">Biotin</keyword>
<dbReference type="Gene3D" id="2.40.50.100">
    <property type="match status" value="1"/>
</dbReference>
<dbReference type="InterPro" id="IPR011761">
    <property type="entry name" value="ATP-grasp"/>
</dbReference>
<dbReference type="GO" id="GO:0046872">
    <property type="term" value="F:metal ion binding"/>
    <property type="evidence" value="ECO:0007669"/>
    <property type="project" value="InterPro"/>
</dbReference>
<dbReference type="PROSITE" id="PS00867">
    <property type="entry name" value="CPSASE_2"/>
    <property type="match status" value="1"/>
</dbReference>
<dbReference type="InterPro" id="IPR011764">
    <property type="entry name" value="Biotin_carboxylation_dom"/>
</dbReference>
<dbReference type="SUPFAM" id="SSF51246">
    <property type="entry name" value="Rudiment single hybrid motif"/>
    <property type="match status" value="1"/>
</dbReference>
<dbReference type="Pfam" id="PF00289">
    <property type="entry name" value="Biotin_carb_N"/>
    <property type="match status" value="1"/>
</dbReference>
<dbReference type="PROSITE" id="PS00188">
    <property type="entry name" value="BIOTIN"/>
    <property type="match status" value="1"/>
</dbReference>
<dbReference type="FunFam" id="3.40.50.20:FF:000010">
    <property type="entry name" value="Propionyl-CoA carboxylase subunit alpha"/>
    <property type="match status" value="1"/>
</dbReference>
<dbReference type="GO" id="GO:0005524">
    <property type="term" value="F:ATP binding"/>
    <property type="evidence" value="ECO:0007669"/>
    <property type="project" value="UniProtKB-UniRule"/>
</dbReference>
<evidence type="ECO:0000256" key="6">
    <source>
        <dbReference type="PROSITE-ProRule" id="PRU00409"/>
    </source>
</evidence>